<dbReference type="Pfam" id="PF24883">
    <property type="entry name" value="NPHP3_N"/>
    <property type="match status" value="1"/>
</dbReference>
<dbReference type="Pfam" id="PF00400">
    <property type="entry name" value="WD40"/>
    <property type="match status" value="5"/>
</dbReference>
<dbReference type="Gene3D" id="3.40.50.300">
    <property type="entry name" value="P-loop containing nucleotide triphosphate hydrolases"/>
    <property type="match status" value="1"/>
</dbReference>
<dbReference type="InterPro" id="IPR027417">
    <property type="entry name" value="P-loop_NTPase"/>
</dbReference>
<feature type="domain" description="Nephrocystin 3-like N-terminal" evidence="5">
    <location>
        <begin position="258"/>
        <end position="412"/>
    </location>
</feature>
<evidence type="ECO:0000259" key="5">
    <source>
        <dbReference type="Pfam" id="PF24883"/>
    </source>
</evidence>
<dbReference type="SMART" id="SM00320">
    <property type="entry name" value="WD40"/>
    <property type="match status" value="10"/>
</dbReference>
<evidence type="ECO:0000256" key="1">
    <source>
        <dbReference type="ARBA" id="ARBA00022574"/>
    </source>
</evidence>
<feature type="repeat" description="WD" evidence="3">
    <location>
        <begin position="852"/>
        <end position="893"/>
    </location>
</feature>
<gene>
    <name evidence="6" type="ORF">RDB_LOCUS120225</name>
</gene>
<dbReference type="EMBL" id="CAJMXA010003601">
    <property type="protein sequence ID" value="CAE6506301.1"/>
    <property type="molecule type" value="Genomic_DNA"/>
</dbReference>
<dbReference type="PROSITE" id="PS00678">
    <property type="entry name" value="WD_REPEATS_1"/>
    <property type="match status" value="2"/>
</dbReference>
<dbReference type="InterPro" id="IPR015943">
    <property type="entry name" value="WD40/YVTN_repeat-like_dom_sf"/>
</dbReference>
<feature type="repeat" description="WD" evidence="3">
    <location>
        <begin position="1398"/>
        <end position="1432"/>
    </location>
</feature>
<feature type="region of interest" description="Disordered" evidence="4">
    <location>
        <begin position="1"/>
        <end position="68"/>
    </location>
</feature>
<evidence type="ECO:0000256" key="2">
    <source>
        <dbReference type="ARBA" id="ARBA00022737"/>
    </source>
</evidence>
<feature type="compositionally biased region" description="Polar residues" evidence="4">
    <location>
        <begin position="26"/>
        <end position="37"/>
    </location>
</feature>
<keyword evidence="1 3" id="KW-0853">WD repeat</keyword>
<dbReference type="PROSITE" id="PS50082">
    <property type="entry name" value="WD_REPEATS_2"/>
    <property type="match status" value="5"/>
</dbReference>
<dbReference type="SUPFAM" id="SSF52540">
    <property type="entry name" value="P-loop containing nucleoside triphosphate hydrolases"/>
    <property type="match status" value="1"/>
</dbReference>
<dbReference type="InterPro" id="IPR056884">
    <property type="entry name" value="NPHP3-like_N"/>
</dbReference>
<sequence>MSGLRPPKLFRRPRSRDVSEARAIVDSSNISVHTTDPSGAPATLASTSAPRDSGTGASLPSTPPLAGHSTIPNKIRKFKWKNLREFAKLSNLVGPFKAFADDLIECVHIYEDVSDNQEEFAVLQKELEGLFEELNGHIIPNASPVMTASVRNVCSCIQEEIEIIKSKEDRSGLKRAIEVGEDADEVLACYRRIRSHVRRLLLNINISMWKIVDEIAAENRLVKLSVAPSARYDSAQALEIERGECTPGTRISVFKTIFNWVDDPVAGYIYWLNGMAGTGKTTIAYSLCSQLAAKHRLAASFFCSQTLPECRDVSLIIPFIAYQLARFSRPFRFELQQVLEENPDAHTKLPHSQFDMLISRPLGQVRDPWPSNSVVVIDALDECDHRKGTEIILDILLTKGRNLPIKFFISGRPEPAIRDQMSKPLANQVSSRLVLHELDKHNVQMDIRIFIRAALSEIPDAPSEQQIATLAERAGVLFIYAATVLRYITHDGFGQSPRARLDMVLNRSGESTNKHKEIDELYATILKAALCDSKLDDRDKHDRKQVLYTVICAREPLTIPALSFLLKLDTYCVNAALRPLWSVLHVVESTNFVAPLHASFPDYMFDPTRSGEYYCNQGSHHCTLAQLCFECIERTQPQFNICGLESSYIPDHEVDDLDRRVEQAISAELFYACRYWAAHLISSNGGLNATERLECFLKNHFLLWMEVMNLKKCLDHGIQAVHAVEVWCRCPGHSSNILDLVHDAWRFAMTVASNRVSQSTPHIYVSVLPFWPAENPIAKHYAPRTRGMIKVTGTEMGPHQPLLGKWHLESDGGFTCIRCGAFSPDGTQFAVGMGTEVRILDSFYGRDLLYPLKGHWSLVTSVQYSPSGSYIASSSLDNTVRIWDVQSGKLLLNPLKFRGDTYHEGSLAFSPAGTNIAFGSDDRIYIWDIQNGALRCSSPTLGRVRLLQYSADANCLFGCVEIWPWMGVEIWDAQNGQTIGQLRTNFPATNSSLGWCPDESRIVFVCENTVYSWDTRSQQLAPDPLKIGDEKLGTLKPIGFSRDWTRILMSSTNKSETRRSSIYSFDLQNGQIVLGPLEGFSCRFATFSPDETRIVASELDSNTICVFDTYIEQQEAVSIRPRRSAARIHLARYSPDSAYIVSGVDSTSIAVWNARTGQMVLGPLAGHNDSITLVNYSHDGAHILSCSRDNTIRTWDARNGHNQLVMGPGMAGAWEGTHASACYSPDDTCIACAWSGDSAIYILNAHDGQTVLGPLHVDRSTWIQEVSYSPNGAIVMASTSLLLYAWNAHTGQHLLSVAIYKGLPSGINSNSNVLTRFSPDGTRIALARVLRNTGTISIWDVKNGKEILKWRVGPSNMLSSLAIDYSPDGAHIMSGSNNGAIHIWDAYTGKLVSGPLDNSDHPFTTSGVAYSPDGTHIVTTSNTGAMHVWNIQDICATGSKPLCSRQGKLQADGWVTDERSNLLVWVPLHLHNSLMRARNTLMIGPDGHTQLNFEGAYIGGWWIHCYTPE</sequence>
<dbReference type="PANTHER" id="PTHR22847:SF637">
    <property type="entry name" value="WD REPEAT DOMAIN 5B"/>
    <property type="match status" value="1"/>
</dbReference>
<dbReference type="InterPro" id="IPR011047">
    <property type="entry name" value="Quinoprotein_ADH-like_sf"/>
</dbReference>
<feature type="compositionally biased region" description="Polar residues" evidence="4">
    <location>
        <begin position="44"/>
        <end position="60"/>
    </location>
</feature>
<organism evidence="6 7">
    <name type="scientific">Rhizoctonia solani</name>
    <dbReference type="NCBI Taxonomy" id="456999"/>
    <lineage>
        <taxon>Eukaryota</taxon>
        <taxon>Fungi</taxon>
        <taxon>Dikarya</taxon>
        <taxon>Basidiomycota</taxon>
        <taxon>Agaricomycotina</taxon>
        <taxon>Agaricomycetes</taxon>
        <taxon>Cantharellales</taxon>
        <taxon>Ceratobasidiaceae</taxon>
        <taxon>Rhizoctonia</taxon>
    </lineage>
</organism>
<evidence type="ECO:0000313" key="7">
    <source>
        <dbReference type="Proteomes" id="UP000663853"/>
    </source>
</evidence>
<feature type="repeat" description="WD" evidence="3">
    <location>
        <begin position="1133"/>
        <end position="1162"/>
    </location>
</feature>
<dbReference type="Gene3D" id="2.130.10.10">
    <property type="entry name" value="YVTN repeat-like/Quinoprotein amine dehydrogenase"/>
    <property type="match status" value="4"/>
</dbReference>
<evidence type="ECO:0000256" key="4">
    <source>
        <dbReference type="SAM" id="MobiDB-lite"/>
    </source>
</evidence>
<name>A0A8H3D3Q2_9AGAM</name>
<feature type="repeat" description="WD" evidence="3">
    <location>
        <begin position="1164"/>
        <end position="1205"/>
    </location>
</feature>
<dbReference type="SUPFAM" id="SSF50998">
    <property type="entry name" value="Quinoprotein alcohol dehydrogenase-like"/>
    <property type="match status" value="1"/>
</dbReference>
<dbReference type="SUPFAM" id="SSF82171">
    <property type="entry name" value="DPP6 N-terminal domain-like"/>
    <property type="match status" value="1"/>
</dbReference>
<dbReference type="InterPro" id="IPR020472">
    <property type="entry name" value="WD40_PAC1"/>
</dbReference>
<evidence type="ECO:0000256" key="3">
    <source>
        <dbReference type="PROSITE-ProRule" id="PRU00221"/>
    </source>
</evidence>
<dbReference type="GO" id="GO:1990234">
    <property type="term" value="C:transferase complex"/>
    <property type="evidence" value="ECO:0007669"/>
    <property type="project" value="UniProtKB-ARBA"/>
</dbReference>
<dbReference type="InterPro" id="IPR001680">
    <property type="entry name" value="WD40_rpt"/>
</dbReference>
<evidence type="ECO:0000313" key="6">
    <source>
        <dbReference type="EMBL" id="CAE6506301.1"/>
    </source>
</evidence>
<dbReference type="CDD" id="cd21037">
    <property type="entry name" value="MLKL_NTD"/>
    <property type="match status" value="1"/>
</dbReference>
<dbReference type="InterPro" id="IPR019775">
    <property type="entry name" value="WD40_repeat_CS"/>
</dbReference>
<dbReference type="PRINTS" id="PR00320">
    <property type="entry name" value="GPROTEINBRPT"/>
</dbReference>
<accession>A0A8H3D3Q2</accession>
<feature type="repeat" description="WD" evidence="3">
    <location>
        <begin position="1362"/>
        <end position="1394"/>
    </location>
</feature>
<keyword evidence="2" id="KW-0677">Repeat</keyword>
<dbReference type="Proteomes" id="UP000663853">
    <property type="component" value="Unassembled WGS sequence"/>
</dbReference>
<comment type="caution">
    <text evidence="6">The sequence shown here is derived from an EMBL/GenBank/DDBJ whole genome shotgun (WGS) entry which is preliminary data.</text>
</comment>
<dbReference type="PANTHER" id="PTHR22847">
    <property type="entry name" value="WD40 REPEAT PROTEIN"/>
    <property type="match status" value="1"/>
</dbReference>
<dbReference type="PROSITE" id="PS50294">
    <property type="entry name" value="WD_REPEATS_REGION"/>
    <property type="match status" value="2"/>
</dbReference>
<protein>
    <recommendedName>
        <fullName evidence="5">Nephrocystin 3-like N-terminal domain-containing protein</fullName>
    </recommendedName>
</protein>
<proteinExistence type="predicted"/>
<dbReference type="InterPro" id="IPR059179">
    <property type="entry name" value="MLKL-like_MCAfunc"/>
</dbReference>
<reference evidence="6" key="1">
    <citation type="submission" date="2021-01" db="EMBL/GenBank/DDBJ databases">
        <authorList>
            <person name="Kaushik A."/>
        </authorList>
    </citation>
    <scope>NUCLEOTIDE SEQUENCE</scope>
    <source>
        <strain evidence="6">AG6-10EEA</strain>
    </source>
</reference>